<dbReference type="InterPro" id="IPR038330">
    <property type="entry name" value="TspO/MBR-related_sf"/>
</dbReference>
<reference evidence="8 9" key="1">
    <citation type="journal article" date="2015" name="Plant Cell">
        <title>Oil accumulation by the oleaginous diatom Fistulifera solaris as revealed by the genome and transcriptome.</title>
        <authorList>
            <person name="Tanaka T."/>
            <person name="Maeda Y."/>
            <person name="Veluchamy A."/>
            <person name="Tanaka M."/>
            <person name="Abida H."/>
            <person name="Marechal E."/>
            <person name="Bowler C."/>
            <person name="Muto M."/>
            <person name="Sunaga Y."/>
            <person name="Tanaka M."/>
            <person name="Yoshino T."/>
            <person name="Taniguchi T."/>
            <person name="Fukuda Y."/>
            <person name="Nemoto M."/>
            <person name="Matsumoto M."/>
            <person name="Wong P.S."/>
            <person name="Aburatani S."/>
            <person name="Fujibuchi W."/>
        </authorList>
    </citation>
    <scope>NUCLEOTIDE SEQUENCE [LARGE SCALE GENOMIC DNA]</scope>
    <source>
        <strain evidence="8 9">JPCC DA0580</strain>
    </source>
</reference>
<evidence type="ECO:0000313" key="9">
    <source>
        <dbReference type="Proteomes" id="UP000198406"/>
    </source>
</evidence>
<evidence type="ECO:0000256" key="1">
    <source>
        <dbReference type="ARBA" id="ARBA00004141"/>
    </source>
</evidence>
<name>A0A1Z5J7R4_FISSO</name>
<comment type="subcellular location">
    <subcellularLocation>
        <location evidence="1">Membrane</location>
        <topology evidence="1">Multi-pass membrane protein</topology>
    </subcellularLocation>
</comment>
<evidence type="ECO:0000256" key="6">
    <source>
        <dbReference type="SAM" id="Phobius"/>
    </source>
</evidence>
<feature type="transmembrane region" description="Helical" evidence="6">
    <location>
        <begin position="98"/>
        <end position="117"/>
    </location>
</feature>
<accession>A0A1Z5J7R4</accession>
<feature type="transmembrane region" description="Helical" evidence="6">
    <location>
        <begin position="179"/>
        <end position="198"/>
    </location>
</feature>
<gene>
    <name evidence="8" type="ORF">FisN_11Lh162</name>
</gene>
<dbReference type="AlphaFoldDB" id="A0A1Z5J7R4"/>
<evidence type="ECO:0000256" key="2">
    <source>
        <dbReference type="ARBA" id="ARBA00007524"/>
    </source>
</evidence>
<comment type="caution">
    <text evidence="8">The sequence shown here is derived from an EMBL/GenBank/DDBJ whole genome shotgun (WGS) entry which is preliminary data.</text>
</comment>
<feature type="transmembrane region" description="Helical" evidence="6">
    <location>
        <begin position="57"/>
        <end position="77"/>
    </location>
</feature>
<keyword evidence="4 6" id="KW-1133">Transmembrane helix</keyword>
<dbReference type="OrthoDB" id="8841220at2759"/>
<proteinExistence type="inferred from homology"/>
<evidence type="ECO:0000313" key="8">
    <source>
        <dbReference type="EMBL" id="GAX09858.1"/>
    </source>
</evidence>
<dbReference type="CDD" id="cd15904">
    <property type="entry name" value="TSPO_MBR"/>
    <property type="match status" value="1"/>
</dbReference>
<keyword evidence="7" id="KW-0732">Signal</keyword>
<dbReference type="PANTHER" id="PTHR10057">
    <property type="entry name" value="PERIPHERAL-TYPE BENZODIAZEPINE RECEPTOR"/>
    <property type="match status" value="1"/>
</dbReference>
<sequence length="232" mass="25787">MCRYLRLWLLLVVACFALRHVKALSNSHHIRTKYRFSSAPSSRKTALHSVSVPKATIISTVVHVIGGVTGTPTVLQGTQKGGWYRRIGLPTWTPPDRVFGPVWTLLYSLMGVAFSRVGRATGFGSPVALLWLFHYALNLSWAPVFFGRQRLRLALFINWSLLATLSAIIPWYWKIDCLAGALLIPYAAWLLFATALNAEICRLNPTVNGYNEAKFQAGLLNLQKKAAAFADS</sequence>
<dbReference type="Gene3D" id="1.20.1260.100">
    <property type="entry name" value="TspO/MBR protein"/>
    <property type="match status" value="1"/>
</dbReference>
<organism evidence="8 9">
    <name type="scientific">Fistulifera solaris</name>
    <name type="common">Oleaginous diatom</name>
    <dbReference type="NCBI Taxonomy" id="1519565"/>
    <lineage>
        <taxon>Eukaryota</taxon>
        <taxon>Sar</taxon>
        <taxon>Stramenopiles</taxon>
        <taxon>Ochrophyta</taxon>
        <taxon>Bacillariophyta</taxon>
        <taxon>Bacillariophyceae</taxon>
        <taxon>Bacillariophycidae</taxon>
        <taxon>Naviculales</taxon>
        <taxon>Naviculaceae</taxon>
        <taxon>Fistulifera</taxon>
    </lineage>
</organism>
<evidence type="ECO:0000256" key="4">
    <source>
        <dbReference type="ARBA" id="ARBA00022989"/>
    </source>
</evidence>
<dbReference type="GO" id="GO:0016020">
    <property type="term" value="C:membrane"/>
    <property type="evidence" value="ECO:0007669"/>
    <property type="project" value="UniProtKB-SubCell"/>
</dbReference>
<feature type="chain" id="PRO_5011989474" evidence="7">
    <location>
        <begin position="24"/>
        <end position="232"/>
    </location>
</feature>
<feature type="transmembrane region" description="Helical" evidence="6">
    <location>
        <begin position="123"/>
        <end position="146"/>
    </location>
</feature>
<feature type="transmembrane region" description="Helical" evidence="6">
    <location>
        <begin position="153"/>
        <end position="173"/>
    </location>
</feature>
<keyword evidence="5 6" id="KW-0472">Membrane</keyword>
<evidence type="ECO:0000256" key="5">
    <source>
        <dbReference type="ARBA" id="ARBA00023136"/>
    </source>
</evidence>
<evidence type="ECO:0000256" key="3">
    <source>
        <dbReference type="ARBA" id="ARBA00022692"/>
    </source>
</evidence>
<dbReference type="InParanoid" id="A0A1Z5J7R4"/>
<dbReference type="Pfam" id="PF03073">
    <property type="entry name" value="TspO_MBR"/>
    <property type="match status" value="1"/>
</dbReference>
<dbReference type="FunFam" id="1.20.1260.100:FF:000001">
    <property type="entry name" value="translocator protein 2"/>
    <property type="match status" value="1"/>
</dbReference>
<protein>
    <submittedName>
        <fullName evidence="8">Benzodiazapine receptor</fullName>
    </submittedName>
</protein>
<dbReference type="InterPro" id="IPR004307">
    <property type="entry name" value="TspO_MBR"/>
</dbReference>
<comment type="similarity">
    <text evidence="2">Belongs to the TspO/BZRP family.</text>
</comment>
<dbReference type="GO" id="GO:0033013">
    <property type="term" value="P:tetrapyrrole metabolic process"/>
    <property type="evidence" value="ECO:0007669"/>
    <property type="project" value="UniProtKB-ARBA"/>
</dbReference>
<dbReference type="Proteomes" id="UP000198406">
    <property type="component" value="Unassembled WGS sequence"/>
</dbReference>
<dbReference type="EMBL" id="BDSP01000013">
    <property type="protein sequence ID" value="GAX09858.1"/>
    <property type="molecule type" value="Genomic_DNA"/>
</dbReference>
<keyword evidence="9" id="KW-1185">Reference proteome</keyword>
<evidence type="ECO:0000256" key="7">
    <source>
        <dbReference type="SAM" id="SignalP"/>
    </source>
</evidence>
<feature type="signal peptide" evidence="7">
    <location>
        <begin position="1"/>
        <end position="23"/>
    </location>
</feature>
<dbReference type="PANTHER" id="PTHR10057:SF0">
    <property type="entry name" value="TRANSLOCATOR PROTEIN"/>
    <property type="match status" value="1"/>
</dbReference>
<keyword evidence="3 6" id="KW-0812">Transmembrane</keyword>
<keyword evidence="8" id="KW-0675">Receptor</keyword>